<keyword evidence="6 15" id="KW-1133">Transmembrane helix</keyword>
<comment type="subcellular location">
    <subcellularLocation>
        <location evidence="12">Endomembrane system</location>
        <topology evidence="12">Single-pass type I membrane protein</topology>
    </subcellularLocation>
    <subcellularLocation>
        <location evidence="10">Synapse</location>
    </subcellularLocation>
</comment>
<evidence type="ECO:0000256" key="14">
    <source>
        <dbReference type="SAM" id="MobiDB-lite"/>
    </source>
</evidence>
<evidence type="ECO:0000256" key="8">
    <source>
        <dbReference type="ARBA" id="ARBA00023136"/>
    </source>
</evidence>
<dbReference type="GO" id="GO:0051965">
    <property type="term" value="P:positive regulation of synapse assembly"/>
    <property type="evidence" value="ECO:0007669"/>
    <property type="project" value="TreeGrafter"/>
</dbReference>
<feature type="compositionally biased region" description="Acidic residues" evidence="14">
    <location>
        <begin position="961"/>
        <end position="988"/>
    </location>
</feature>
<organism evidence="17 18">
    <name type="scientific">Toxocara canis</name>
    <name type="common">Canine roundworm</name>
    <dbReference type="NCBI Taxonomy" id="6265"/>
    <lineage>
        <taxon>Eukaryota</taxon>
        <taxon>Metazoa</taxon>
        <taxon>Ecdysozoa</taxon>
        <taxon>Nematoda</taxon>
        <taxon>Chromadorea</taxon>
        <taxon>Rhabditida</taxon>
        <taxon>Spirurina</taxon>
        <taxon>Ascaridomorpha</taxon>
        <taxon>Ascaridoidea</taxon>
        <taxon>Toxocaridae</taxon>
        <taxon>Toxocara</taxon>
    </lineage>
</organism>
<dbReference type="SUPFAM" id="SSF49313">
    <property type="entry name" value="Cadherin-like"/>
    <property type="match status" value="1"/>
</dbReference>
<reference evidence="17 18" key="1">
    <citation type="submission" date="2014-11" db="EMBL/GenBank/DDBJ databases">
        <title>Genetic blueprint of the zoonotic pathogen Toxocara canis.</title>
        <authorList>
            <person name="Zhu X.-Q."/>
            <person name="Korhonen P.K."/>
            <person name="Cai H."/>
            <person name="Young N.D."/>
            <person name="Nejsum P."/>
            <person name="von Samson-Himmelstjerna G."/>
            <person name="Boag P.R."/>
            <person name="Tan P."/>
            <person name="Li Q."/>
            <person name="Min J."/>
            <person name="Yang Y."/>
            <person name="Wang X."/>
            <person name="Fang X."/>
            <person name="Hall R.S."/>
            <person name="Hofmann A."/>
            <person name="Sternberg P.W."/>
            <person name="Jex A.R."/>
            <person name="Gasser R.B."/>
        </authorList>
    </citation>
    <scope>NUCLEOTIDE SEQUENCE [LARGE SCALE GENOMIC DNA]</scope>
    <source>
        <strain evidence="17">PN_DK_2014</strain>
    </source>
</reference>
<dbReference type="PANTHER" id="PTHR14139">
    <property type="entry name" value="CALSYNTENIN"/>
    <property type="match status" value="1"/>
</dbReference>
<dbReference type="Gene3D" id="2.60.40.60">
    <property type="entry name" value="Cadherins"/>
    <property type="match status" value="1"/>
</dbReference>
<dbReference type="STRING" id="6265.A0A0B2VZQ6"/>
<dbReference type="GO" id="GO:0005509">
    <property type="term" value="F:calcium ion binding"/>
    <property type="evidence" value="ECO:0007669"/>
    <property type="project" value="UniProtKB-UniRule"/>
</dbReference>
<feature type="transmembrane region" description="Helical" evidence="15">
    <location>
        <begin position="723"/>
        <end position="749"/>
    </location>
</feature>
<dbReference type="InterPro" id="IPR015919">
    <property type="entry name" value="Cadherin-like_sf"/>
</dbReference>
<dbReference type="SMART" id="SM00112">
    <property type="entry name" value="CA"/>
    <property type="match status" value="1"/>
</dbReference>
<dbReference type="OMA" id="YTVQCAM"/>
<keyword evidence="5" id="KW-0130">Cell adhesion</keyword>
<evidence type="ECO:0000256" key="10">
    <source>
        <dbReference type="ARBA" id="ARBA00034103"/>
    </source>
</evidence>
<comment type="caution">
    <text evidence="17">The sequence shown here is derived from an EMBL/GenBank/DDBJ whole genome shotgun (WGS) entry which is preliminary data.</text>
</comment>
<evidence type="ECO:0000256" key="11">
    <source>
        <dbReference type="ARBA" id="ARBA00035015"/>
    </source>
</evidence>
<dbReference type="InterPro" id="IPR002126">
    <property type="entry name" value="Cadherin-like_dom"/>
</dbReference>
<evidence type="ECO:0000256" key="2">
    <source>
        <dbReference type="ARBA" id="ARBA00022729"/>
    </source>
</evidence>
<evidence type="ECO:0000259" key="16">
    <source>
        <dbReference type="PROSITE" id="PS50268"/>
    </source>
</evidence>
<name>A0A0B2VZQ6_TOXCA</name>
<dbReference type="AlphaFoldDB" id="A0A0B2VZQ6"/>
<dbReference type="InterPro" id="IPR045588">
    <property type="entry name" value="CLSTN_C"/>
</dbReference>
<keyword evidence="3" id="KW-0677">Repeat</keyword>
<gene>
    <name evidence="17" type="primary">Clstn1</name>
    <name evidence="17" type="ORF">Tcan_14192</name>
</gene>
<feature type="domain" description="Cadherin" evidence="16">
    <location>
        <begin position="1"/>
        <end position="44"/>
    </location>
</feature>
<dbReference type="Proteomes" id="UP000031036">
    <property type="component" value="Unassembled WGS sequence"/>
</dbReference>
<keyword evidence="1 15" id="KW-0812">Transmembrane</keyword>
<dbReference type="Gene3D" id="2.60.120.200">
    <property type="match status" value="1"/>
</dbReference>
<sequence>MHLDCASPQYRLNLVAIRCSDQVKSESVPLRISIRDTNDHAPEFTQPWYTFDVDEGKLYPEIARLQASDKDCGHPYGQICRYEITNALDGFPFAIDDQGVLSNTEPLNYTQAKSYILTIVAHDCGMRQSKSTLVTVNVREACVSGVQGVLERVAYTPGAGARKLAPDARIVTCAASNACVVKSVESVITLRSDHIAQGCDRDDVFSEKTQTRCGMDSETVSLLPATEESIDDNKVIGEKYAFDGKSNAVIVPSETVKRLIPSKFTLSFSMKHAKGTKEEQNNKQSILCESDDLNMNRHHFAVYTRHCKLEMLMRRESNAEAAFKAAEWRWSIPEVCDDSWHTYSILFASVDQVDLYIDGKKFIATNENPEILDDWPLHHTKQLKTRLVVGACWHGRSQSMSQFFKGHLSSMLYLSGKIERPQALLCAHQCKEQLQFTAIDQLVPGEEAIFDKDSSMLTLKANTAEDLSLLLQKAVYVNSMETPTPGHRGFEINTSVRCADGKMLPLTPAKGYIFVQKLADPIVSISGVSVVKSDQHLVKTGAPMLPDIKITVTQNINDEDVDKTSDSTLDWCKVHLKPSRDMDLEYFSSPASLIAALHIDFEHDKQGILLKGKEKVKGYREILSKIHYFNTRADSYSKRIYTVQCAMDGGRVLSNELVVTMNIDTPSIAPTEANDAMFSDVEHQIEPAFDQIGGNRLQNILEMDLPRPKALLSHRGYDIGQGAIAGGAVAVVVVVCVGFLLVLLVIGVLKMRDTPLPRRRRNRKNQEGTMEWDDSGMNITVNPLEDVEKTGEFSDDDDSSDGAESGSHEKSAAIFQGYTNEAEGMGKFMNIDTPSIAPTEANDAMFSDVEHQIEPAFDQIGGNRLQNILEMDLPRPKALLSHRGYDIGQGAIAGGAVAVVVVVCVGFLLVLLVIGVLKMRDTPLPRRRRNRKNQEGTMEWDDSGMNITVNPLEDVEKTGEFSDDDDSSDGAESYREDDELTEDEEEEAEHVLPHVQNAGRQNSTGLEWDDTTLANVSRTYRV</sequence>
<dbReference type="GO" id="GO:0009986">
    <property type="term" value="C:cell surface"/>
    <property type="evidence" value="ECO:0007669"/>
    <property type="project" value="TreeGrafter"/>
</dbReference>
<feature type="region of interest" description="Disordered" evidence="14">
    <location>
        <begin position="927"/>
        <end position="1008"/>
    </location>
</feature>
<dbReference type="FunFam" id="2.60.40.60:FF:000352">
    <property type="entry name" value="CAlSYntenin/Alcadein homolog"/>
    <property type="match status" value="1"/>
</dbReference>
<evidence type="ECO:0000256" key="3">
    <source>
        <dbReference type="ARBA" id="ARBA00022737"/>
    </source>
</evidence>
<keyword evidence="7" id="KW-0770">Synapse</keyword>
<dbReference type="PROSITE" id="PS50268">
    <property type="entry name" value="CADHERIN_2"/>
    <property type="match status" value="2"/>
</dbReference>
<feature type="region of interest" description="Disordered" evidence="14">
    <location>
        <begin position="759"/>
        <end position="810"/>
    </location>
</feature>
<evidence type="ECO:0000256" key="7">
    <source>
        <dbReference type="ARBA" id="ARBA00023018"/>
    </source>
</evidence>
<keyword evidence="2" id="KW-0732">Signal</keyword>
<dbReference type="SUPFAM" id="SSF49899">
    <property type="entry name" value="Concanavalin A-like lectins/glucanases"/>
    <property type="match status" value="1"/>
</dbReference>
<dbReference type="GO" id="GO:0050806">
    <property type="term" value="P:positive regulation of synaptic transmission"/>
    <property type="evidence" value="ECO:0007669"/>
    <property type="project" value="TreeGrafter"/>
</dbReference>
<dbReference type="FunFam" id="2.60.120.200:FF:000260">
    <property type="entry name" value="CAlSYntenin/Alcadein homolog"/>
    <property type="match status" value="1"/>
</dbReference>
<dbReference type="GO" id="GO:0007156">
    <property type="term" value="P:homophilic cell adhesion via plasma membrane adhesion molecules"/>
    <property type="evidence" value="ECO:0007669"/>
    <property type="project" value="InterPro"/>
</dbReference>
<dbReference type="Pfam" id="PF00028">
    <property type="entry name" value="Cadherin"/>
    <property type="match status" value="1"/>
</dbReference>
<dbReference type="OrthoDB" id="10012272at2759"/>
<dbReference type="InterPro" id="IPR013320">
    <property type="entry name" value="ConA-like_dom_sf"/>
</dbReference>
<evidence type="ECO:0000256" key="9">
    <source>
        <dbReference type="ARBA" id="ARBA00023180"/>
    </source>
</evidence>
<feature type="domain" description="Cadherin" evidence="16">
    <location>
        <begin position="45"/>
        <end position="139"/>
    </location>
</feature>
<proteinExistence type="inferred from homology"/>
<evidence type="ECO:0000256" key="6">
    <source>
        <dbReference type="ARBA" id="ARBA00022989"/>
    </source>
</evidence>
<keyword evidence="4 13" id="KW-0106">Calcium</keyword>
<evidence type="ECO:0000256" key="4">
    <source>
        <dbReference type="ARBA" id="ARBA00022837"/>
    </source>
</evidence>
<dbReference type="EMBL" id="JPKZ01000480">
    <property type="protein sequence ID" value="KHN87128.1"/>
    <property type="molecule type" value="Genomic_DNA"/>
</dbReference>
<comment type="similarity">
    <text evidence="11">Belongs to the calsyntenin family.</text>
</comment>
<keyword evidence="9" id="KW-0325">Glycoprotein</keyword>
<protein>
    <submittedName>
        <fullName evidence="17">Calsyntenin-1</fullName>
    </submittedName>
</protein>
<accession>A0A0B2VZQ6</accession>
<evidence type="ECO:0000313" key="18">
    <source>
        <dbReference type="Proteomes" id="UP000031036"/>
    </source>
</evidence>
<dbReference type="GO" id="GO:0045211">
    <property type="term" value="C:postsynaptic membrane"/>
    <property type="evidence" value="ECO:0007669"/>
    <property type="project" value="TreeGrafter"/>
</dbReference>
<dbReference type="PROSITE" id="PS00232">
    <property type="entry name" value="CADHERIN_1"/>
    <property type="match status" value="1"/>
</dbReference>
<dbReference type="Pfam" id="PF19699">
    <property type="entry name" value="CLSTN_C"/>
    <property type="match status" value="2"/>
</dbReference>
<evidence type="ECO:0000313" key="17">
    <source>
        <dbReference type="EMBL" id="KHN87128.1"/>
    </source>
</evidence>
<evidence type="ECO:0000256" key="12">
    <source>
        <dbReference type="ARBA" id="ARBA00046288"/>
    </source>
</evidence>
<dbReference type="PANTHER" id="PTHR14139:SF2">
    <property type="entry name" value="CALSYNTENIN-1"/>
    <property type="match status" value="1"/>
</dbReference>
<dbReference type="InterPro" id="IPR020894">
    <property type="entry name" value="Cadherin_CS"/>
</dbReference>
<keyword evidence="18" id="KW-1185">Reference proteome</keyword>
<keyword evidence="8 15" id="KW-0472">Membrane</keyword>
<evidence type="ECO:0000256" key="13">
    <source>
        <dbReference type="PROSITE-ProRule" id="PRU00043"/>
    </source>
</evidence>
<evidence type="ECO:0000256" key="15">
    <source>
        <dbReference type="SAM" id="Phobius"/>
    </source>
</evidence>
<dbReference type="CDD" id="cd11304">
    <property type="entry name" value="Cadherin_repeat"/>
    <property type="match status" value="1"/>
</dbReference>
<feature type="transmembrane region" description="Helical" evidence="15">
    <location>
        <begin position="891"/>
        <end position="917"/>
    </location>
</feature>
<evidence type="ECO:0000256" key="1">
    <source>
        <dbReference type="ARBA" id="ARBA00022692"/>
    </source>
</evidence>
<evidence type="ECO:0000256" key="5">
    <source>
        <dbReference type="ARBA" id="ARBA00022889"/>
    </source>
</evidence>
<dbReference type="PRINTS" id="PR00205">
    <property type="entry name" value="CADHERIN"/>
</dbReference>
<dbReference type="GO" id="GO:0012505">
    <property type="term" value="C:endomembrane system"/>
    <property type="evidence" value="ECO:0007669"/>
    <property type="project" value="UniProtKB-SubCell"/>
</dbReference>